<evidence type="ECO:0000259" key="9">
    <source>
        <dbReference type="Pfam" id="PF00814"/>
    </source>
</evidence>
<dbReference type="InterPro" id="IPR017861">
    <property type="entry name" value="KAE1/TsaD"/>
</dbReference>
<dbReference type="InterPro" id="IPR043129">
    <property type="entry name" value="ATPase_NBD"/>
</dbReference>
<feature type="domain" description="Gcp-like" evidence="9">
    <location>
        <begin position="27"/>
        <end position="332"/>
    </location>
</feature>
<dbReference type="Gene3D" id="3.30.420.40">
    <property type="match status" value="2"/>
</dbReference>
<dbReference type="STRING" id="1619044.UY92_C0001G0011"/>
<evidence type="ECO:0000256" key="6">
    <source>
        <dbReference type="ARBA" id="ARBA00023315"/>
    </source>
</evidence>
<dbReference type="NCBIfam" id="TIGR03723">
    <property type="entry name" value="T6A_TsaD_YgjD"/>
    <property type="match status" value="1"/>
</dbReference>
<evidence type="ECO:0000256" key="7">
    <source>
        <dbReference type="ARBA" id="ARBA00048117"/>
    </source>
</evidence>
<accession>A0A0G2ANS2</accession>
<proteinExistence type="inferred from homology"/>
<feature type="binding site" evidence="8">
    <location>
        <position position="172"/>
    </location>
    <ligand>
        <name>substrate</name>
    </ligand>
</feature>
<dbReference type="PANTHER" id="PTHR11735">
    <property type="entry name" value="TRNA N6-ADENOSINE THREONYLCARBAMOYLTRANSFERASE"/>
    <property type="match status" value="1"/>
</dbReference>
<evidence type="ECO:0000256" key="1">
    <source>
        <dbReference type="ARBA" id="ARBA00022490"/>
    </source>
</evidence>
<feature type="binding site" evidence="8">
    <location>
        <begin position="139"/>
        <end position="143"/>
    </location>
    <ligand>
        <name>substrate</name>
    </ligand>
</feature>
<dbReference type="HAMAP" id="MF_01445">
    <property type="entry name" value="TsaD"/>
    <property type="match status" value="1"/>
</dbReference>
<keyword evidence="2 8" id="KW-0808">Transferase</keyword>
<evidence type="ECO:0000256" key="4">
    <source>
        <dbReference type="ARBA" id="ARBA00022723"/>
    </source>
</evidence>
<dbReference type="Pfam" id="PF00814">
    <property type="entry name" value="TsaD"/>
    <property type="match status" value="1"/>
</dbReference>
<feature type="binding site" evidence="8">
    <location>
        <position position="296"/>
    </location>
    <ligand>
        <name>substrate</name>
    </ligand>
</feature>
<keyword evidence="6 8" id="KW-0012">Acyltransferase</keyword>
<dbReference type="Proteomes" id="UP000033870">
    <property type="component" value="Unassembled WGS sequence"/>
</dbReference>
<comment type="similarity">
    <text evidence="8">Belongs to the KAE1 / TsaD family.</text>
</comment>
<reference evidence="10 11" key="1">
    <citation type="journal article" date="2015" name="Nature">
        <title>rRNA introns, odd ribosomes, and small enigmatic genomes across a large radiation of phyla.</title>
        <authorList>
            <person name="Brown C.T."/>
            <person name="Hug L.A."/>
            <person name="Thomas B.C."/>
            <person name="Sharon I."/>
            <person name="Castelle C.J."/>
            <person name="Singh A."/>
            <person name="Wilkins M.J."/>
            <person name="Williams K.H."/>
            <person name="Banfield J.F."/>
        </authorList>
    </citation>
    <scope>NUCLEOTIDE SEQUENCE [LARGE SCALE GENOMIC DNA]</scope>
</reference>
<protein>
    <recommendedName>
        <fullName evidence="8">tRNA N6-adenosine threonylcarbamoyltransferase</fullName>
        <ecNumber evidence="8">2.3.1.234</ecNumber>
    </recommendedName>
    <alternativeName>
        <fullName evidence="8">N6-L-threonylcarbamoyladenine synthase</fullName>
        <shortName evidence="8">t(6)A synthase</shortName>
    </alternativeName>
    <alternativeName>
        <fullName evidence="8">t(6)A37 threonylcarbamoyladenosine biosynthesis protein TsaD</fullName>
    </alternativeName>
    <alternativeName>
        <fullName evidence="8">tRNA threonylcarbamoyladenosine biosynthesis protein TsaD</fullName>
    </alternativeName>
</protein>
<dbReference type="InterPro" id="IPR000905">
    <property type="entry name" value="Gcp-like_dom"/>
</dbReference>
<dbReference type="EC" id="2.3.1.234" evidence="8"/>
<dbReference type="PRINTS" id="PR00789">
    <property type="entry name" value="OSIALOPTASE"/>
</dbReference>
<feature type="binding site" evidence="8">
    <location>
        <position position="110"/>
    </location>
    <ligand>
        <name>Fe cation</name>
        <dbReference type="ChEBI" id="CHEBI:24875"/>
    </ligand>
</feature>
<dbReference type="FunFam" id="3.30.420.40:FF:000040">
    <property type="entry name" value="tRNA N6-adenosine threonylcarbamoyltransferase"/>
    <property type="match status" value="1"/>
</dbReference>
<evidence type="ECO:0000256" key="5">
    <source>
        <dbReference type="ARBA" id="ARBA00023004"/>
    </source>
</evidence>
<keyword evidence="4 8" id="KW-0479">Metal-binding</keyword>
<keyword evidence="5 8" id="KW-0408">Iron</keyword>
<feature type="binding site" evidence="8">
    <location>
        <position position="185"/>
    </location>
    <ligand>
        <name>substrate</name>
    </ligand>
</feature>
<dbReference type="EMBL" id="LCRX01000001">
    <property type="protein sequence ID" value="KKW42997.1"/>
    <property type="molecule type" value="Genomic_DNA"/>
</dbReference>
<comment type="subcellular location">
    <subcellularLocation>
        <location evidence="8">Cytoplasm</location>
    </subcellularLocation>
</comment>
<dbReference type="GO" id="GO:0005506">
    <property type="term" value="F:iron ion binding"/>
    <property type="evidence" value="ECO:0007669"/>
    <property type="project" value="UniProtKB-UniRule"/>
</dbReference>
<keyword evidence="1 8" id="KW-0963">Cytoplasm</keyword>
<dbReference type="PANTHER" id="PTHR11735:SF6">
    <property type="entry name" value="TRNA N6-ADENOSINE THREONYLCARBAMOYLTRANSFERASE, MITOCHONDRIAL"/>
    <property type="match status" value="1"/>
</dbReference>
<feature type="binding site" evidence="8">
    <location>
        <position position="326"/>
    </location>
    <ligand>
        <name>Fe cation</name>
        <dbReference type="ChEBI" id="CHEBI:24875"/>
    </ligand>
</feature>
<name>A0A0G2ANS2_9BACT</name>
<comment type="cofactor">
    <cofactor evidence="8">
        <name>Fe(2+)</name>
        <dbReference type="ChEBI" id="CHEBI:29033"/>
    </cofactor>
    <text evidence="8">Binds 1 Fe(2+) ion per subunit.</text>
</comment>
<dbReference type="PROSITE" id="PS01016">
    <property type="entry name" value="GLYCOPROTEASE"/>
    <property type="match status" value="1"/>
</dbReference>
<dbReference type="SUPFAM" id="SSF53067">
    <property type="entry name" value="Actin-like ATPase domain"/>
    <property type="match status" value="2"/>
</dbReference>
<dbReference type="InterPro" id="IPR017860">
    <property type="entry name" value="Peptidase_M22_CS"/>
</dbReference>
<dbReference type="PATRIC" id="fig|1619044.3.peg.12"/>
<dbReference type="InterPro" id="IPR022450">
    <property type="entry name" value="TsaD"/>
</dbReference>
<comment type="function">
    <text evidence="8">Required for the formation of a threonylcarbamoyl group on adenosine at position 37 (t(6)A37) in tRNAs that read codons beginning with adenine. Is involved in the transfer of the threonylcarbamoyl moiety of threonylcarbamoyl-AMP (TC-AMP) to the N6 group of A37, together with TsaE and TsaB. TsaD likely plays a direct catalytic role in this reaction.</text>
</comment>
<dbReference type="AlphaFoldDB" id="A0A0G2ANS2"/>
<dbReference type="GO" id="GO:0061711">
    <property type="term" value="F:tRNA N(6)-L-threonylcarbamoyladenine synthase activity"/>
    <property type="evidence" value="ECO:0007669"/>
    <property type="project" value="UniProtKB-EC"/>
</dbReference>
<sequence>MRLLGIESSCDDTSVALLQADEGGLVVLSEKTASQIPIHQKYGGVVPEVAGRAHAENIFPVVEAVMAGQEKPDAVAVTTGPGLITGLMVGAEAAKALSYLWDVPLIAVNHIAGHIHSAEIKADASEPRREIAYPALALVVSGGHTELIYLPAQGRYELAGKTRDDAAGECFDKVAKLIGFDYPGGPRISQCAAQGNPGAIPFPRPMLNDNTFAFSFAGLKTAALYWLRDHGLAAAHVNPLSFPAGYLGQGSEPPTVADFCASFEAAIVEVLTVKTLRAAEKFRPRTVVLGGGVSANKKLRETLARAIGATTAQTPVLIPHLRYTADNGAMIAAAGYYRAIRKEFTAWSEIVVNPNWEVYG</sequence>
<comment type="catalytic activity">
    <reaction evidence="7 8">
        <text>L-threonylcarbamoyladenylate + adenosine(37) in tRNA = N(6)-L-threonylcarbamoyladenosine(37) in tRNA + AMP + H(+)</text>
        <dbReference type="Rhea" id="RHEA:37059"/>
        <dbReference type="Rhea" id="RHEA-COMP:10162"/>
        <dbReference type="Rhea" id="RHEA-COMP:10163"/>
        <dbReference type="ChEBI" id="CHEBI:15378"/>
        <dbReference type="ChEBI" id="CHEBI:73682"/>
        <dbReference type="ChEBI" id="CHEBI:74411"/>
        <dbReference type="ChEBI" id="CHEBI:74418"/>
        <dbReference type="ChEBI" id="CHEBI:456215"/>
        <dbReference type="EC" id="2.3.1.234"/>
    </reaction>
</comment>
<keyword evidence="3 8" id="KW-0819">tRNA processing</keyword>
<dbReference type="GO" id="GO:0005737">
    <property type="term" value="C:cytoplasm"/>
    <property type="evidence" value="ECO:0007669"/>
    <property type="project" value="UniProtKB-SubCell"/>
</dbReference>
<evidence type="ECO:0000256" key="3">
    <source>
        <dbReference type="ARBA" id="ARBA00022694"/>
    </source>
</evidence>
<gene>
    <name evidence="8" type="primary">tsaD</name>
    <name evidence="10" type="ORF">UY92_C0001G0011</name>
</gene>
<dbReference type="GO" id="GO:0002949">
    <property type="term" value="P:tRNA threonylcarbamoyladenosine modification"/>
    <property type="evidence" value="ECO:0007669"/>
    <property type="project" value="UniProtKB-UniRule"/>
</dbReference>
<evidence type="ECO:0000313" key="10">
    <source>
        <dbReference type="EMBL" id="KKW42997.1"/>
    </source>
</evidence>
<organism evidence="10 11">
    <name type="scientific">Candidatus Magasanikbacteria bacterium GW2011_GWA2_56_11</name>
    <dbReference type="NCBI Taxonomy" id="1619044"/>
    <lineage>
        <taxon>Bacteria</taxon>
        <taxon>Candidatus Magasanikiibacteriota</taxon>
    </lineage>
</organism>
<comment type="caution">
    <text evidence="8">Lacks conserved residue(s) required for the propagation of feature annotation.</text>
</comment>
<dbReference type="NCBIfam" id="TIGR00329">
    <property type="entry name" value="gcp_kae1"/>
    <property type="match status" value="1"/>
</dbReference>
<evidence type="ECO:0000313" key="11">
    <source>
        <dbReference type="Proteomes" id="UP000033870"/>
    </source>
</evidence>
<feature type="binding site" evidence="8">
    <location>
        <position position="114"/>
    </location>
    <ligand>
        <name>Fe cation</name>
        <dbReference type="ChEBI" id="CHEBI:24875"/>
    </ligand>
</feature>
<comment type="caution">
    <text evidence="10">The sequence shown here is derived from an EMBL/GenBank/DDBJ whole genome shotgun (WGS) entry which is preliminary data.</text>
</comment>
<evidence type="ECO:0000256" key="2">
    <source>
        <dbReference type="ARBA" id="ARBA00022679"/>
    </source>
</evidence>
<evidence type="ECO:0000256" key="8">
    <source>
        <dbReference type="HAMAP-Rule" id="MF_01445"/>
    </source>
</evidence>
<dbReference type="CDD" id="cd24133">
    <property type="entry name" value="ASKHA_NBD_TsaD_bac"/>
    <property type="match status" value="1"/>
</dbReference>